<accession>A0A5N7D0U9</accession>
<dbReference type="GeneID" id="43672814"/>
<protein>
    <submittedName>
        <fullName evidence="1">Uncharacterized protein</fullName>
    </submittedName>
</protein>
<keyword evidence="2" id="KW-1185">Reference proteome</keyword>
<organism evidence="1 2">
    <name type="scientific">Aspergillus pseudonomiae</name>
    <dbReference type="NCBI Taxonomy" id="1506151"/>
    <lineage>
        <taxon>Eukaryota</taxon>
        <taxon>Fungi</taxon>
        <taxon>Dikarya</taxon>
        <taxon>Ascomycota</taxon>
        <taxon>Pezizomycotina</taxon>
        <taxon>Eurotiomycetes</taxon>
        <taxon>Eurotiomycetidae</taxon>
        <taxon>Eurotiales</taxon>
        <taxon>Aspergillaceae</taxon>
        <taxon>Aspergillus</taxon>
        <taxon>Aspergillus subgen. Circumdati</taxon>
    </lineage>
</organism>
<reference evidence="1 2" key="1">
    <citation type="submission" date="2019-04" db="EMBL/GenBank/DDBJ databases">
        <authorList>
            <consortium name="DOE Joint Genome Institute"/>
            <person name="Mondo S."/>
            <person name="Kjaerbolling I."/>
            <person name="Vesth T."/>
            <person name="Frisvad J.C."/>
            <person name="Nybo J.L."/>
            <person name="Theobald S."/>
            <person name="Kildgaard S."/>
            <person name="Isbrandt T."/>
            <person name="Kuo A."/>
            <person name="Sato A."/>
            <person name="Lyhne E.K."/>
            <person name="Kogle M.E."/>
            <person name="Wiebenga A."/>
            <person name="Kun R.S."/>
            <person name="Lubbers R.J."/>
            <person name="Makela M.R."/>
            <person name="Barry K."/>
            <person name="Chovatia M."/>
            <person name="Clum A."/>
            <person name="Daum C."/>
            <person name="Haridas S."/>
            <person name="He G."/>
            <person name="LaButti K."/>
            <person name="Lipzen A."/>
            <person name="Riley R."/>
            <person name="Salamov A."/>
            <person name="Simmons B.A."/>
            <person name="Magnuson J.K."/>
            <person name="Henrissat B."/>
            <person name="Mortensen U.H."/>
            <person name="Larsen T.O."/>
            <person name="Devries R.P."/>
            <person name="Grigoriev I.V."/>
            <person name="Machida M."/>
            <person name="Baker S.E."/>
            <person name="Andersen M.R."/>
            <person name="Cantor M.N."/>
            <person name="Hua S.X."/>
        </authorList>
    </citation>
    <scope>NUCLEOTIDE SEQUENCE [LARGE SCALE GENOMIC DNA]</scope>
    <source>
        <strain evidence="1 2">CBS 119388</strain>
    </source>
</reference>
<evidence type="ECO:0000313" key="1">
    <source>
        <dbReference type="EMBL" id="KAE8399503.1"/>
    </source>
</evidence>
<dbReference type="RefSeq" id="XP_031936822.1">
    <property type="nucleotide sequence ID" value="XM_032088123.1"/>
</dbReference>
<sequence>MSPITKLWLSTAKTKDYMDSSDFHDLLAQILSHCSSYTNPESNPELPPMHAFFQSVENPDLLLMITGYPSQEMNNAADDTYAATFLPRMFQFVEHKWLKQLDVDVSLLPLGDENLTLQFCDTPVDTATGQVIGGWDVWPETEQGIRMREAGKLEELPKIWVGIGKEIEIDLTMAREVFHFRKVKSA</sequence>
<proteinExistence type="predicted"/>
<evidence type="ECO:0000313" key="2">
    <source>
        <dbReference type="Proteomes" id="UP000325579"/>
    </source>
</evidence>
<dbReference type="EMBL" id="ML736832">
    <property type="protein sequence ID" value="KAE8399503.1"/>
    <property type="molecule type" value="Genomic_DNA"/>
</dbReference>
<accession>A0A5N6I7X1</accession>
<dbReference type="Proteomes" id="UP000325579">
    <property type="component" value="Unassembled WGS sequence"/>
</dbReference>
<dbReference type="OrthoDB" id="4740316at2759"/>
<name>A0A5N7D0U9_9EURO</name>
<gene>
    <name evidence="1" type="ORF">BDV37DRAFT_287523</name>
</gene>
<dbReference type="AlphaFoldDB" id="A0A5N7D0U9"/>